<accession>C1F9Q6</accession>
<evidence type="ECO:0000313" key="1">
    <source>
        <dbReference type="EMBL" id="ACO31978.1"/>
    </source>
</evidence>
<dbReference type="InParanoid" id="C1F9Q6"/>
<dbReference type="EMBL" id="CP001472">
    <property type="protein sequence ID" value="ACO31978.1"/>
    <property type="molecule type" value="Genomic_DNA"/>
</dbReference>
<reference evidence="1 2" key="1">
    <citation type="journal article" date="2009" name="Appl. Environ. Microbiol.">
        <title>Three genomes from the phylum Acidobacteria provide insight into the lifestyles of these microorganisms in soils.</title>
        <authorList>
            <person name="Ward N.L."/>
            <person name="Challacombe J.F."/>
            <person name="Janssen P.H."/>
            <person name="Henrissat B."/>
            <person name="Coutinho P.M."/>
            <person name="Wu M."/>
            <person name="Xie G."/>
            <person name="Haft D.H."/>
            <person name="Sait M."/>
            <person name="Badger J."/>
            <person name="Barabote R.D."/>
            <person name="Bradley B."/>
            <person name="Brettin T.S."/>
            <person name="Brinkac L.M."/>
            <person name="Bruce D."/>
            <person name="Creasy T."/>
            <person name="Daugherty S.C."/>
            <person name="Davidsen T.M."/>
            <person name="DeBoy R.T."/>
            <person name="Detter J.C."/>
            <person name="Dodson R.J."/>
            <person name="Durkin A.S."/>
            <person name="Ganapathy A."/>
            <person name="Gwinn-Giglio M."/>
            <person name="Han C.S."/>
            <person name="Khouri H."/>
            <person name="Kiss H."/>
            <person name="Kothari S.P."/>
            <person name="Madupu R."/>
            <person name="Nelson K.E."/>
            <person name="Nelson W.C."/>
            <person name="Paulsen I."/>
            <person name="Penn K."/>
            <person name="Ren Q."/>
            <person name="Rosovitz M.J."/>
            <person name="Selengut J.D."/>
            <person name="Shrivastava S."/>
            <person name="Sullivan S.A."/>
            <person name="Tapia R."/>
            <person name="Thompson L.S."/>
            <person name="Watkins K.L."/>
            <person name="Yang Q."/>
            <person name="Yu C."/>
            <person name="Zafar N."/>
            <person name="Zhou L."/>
            <person name="Kuske C.R."/>
        </authorList>
    </citation>
    <scope>NUCLEOTIDE SEQUENCE [LARGE SCALE GENOMIC DNA]</scope>
    <source>
        <strain evidence="2">ATCC 51196 / DSM 11244 / BCRC 80197 / JCM 7670 / NBRC 15755 / NCIMB 13165 / 161</strain>
    </source>
</reference>
<protein>
    <submittedName>
        <fullName evidence="1">Uncharacterized protein</fullName>
    </submittedName>
</protein>
<dbReference type="HOGENOM" id="CLU_2566024_0_0_0"/>
<keyword evidence="2" id="KW-1185">Reference proteome</keyword>
<gene>
    <name evidence="1" type="ordered locus">ACP_2215</name>
</gene>
<name>C1F9Q6_ACIC5</name>
<proteinExistence type="predicted"/>
<evidence type="ECO:0000313" key="2">
    <source>
        <dbReference type="Proteomes" id="UP000002207"/>
    </source>
</evidence>
<dbReference type="KEGG" id="aca:ACP_2215"/>
<dbReference type="Proteomes" id="UP000002207">
    <property type="component" value="Chromosome"/>
</dbReference>
<organism evidence="1 2">
    <name type="scientific">Acidobacterium capsulatum (strain ATCC 51196 / DSM 11244 / BCRC 80197 / JCM 7670 / NBRC 15755 / NCIMB 13165 / 161)</name>
    <dbReference type="NCBI Taxonomy" id="240015"/>
    <lineage>
        <taxon>Bacteria</taxon>
        <taxon>Pseudomonadati</taxon>
        <taxon>Acidobacteriota</taxon>
        <taxon>Terriglobia</taxon>
        <taxon>Terriglobales</taxon>
        <taxon>Acidobacteriaceae</taxon>
        <taxon>Acidobacterium</taxon>
    </lineage>
</organism>
<dbReference type="STRING" id="240015.ACP_2215"/>
<dbReference type="AlphaFoldDB" id="C1F9Q6"/>
<sequence>MRGESFDHPEKNEATCAARRMRAEFSMERDPQHRHTHHPDAFHDARHPSLCLHSLPPDACFSFTCAGAALPWPLPQKRSTP</sequence>